<dbReference type="InParanoid" id="A0A6P9A569"/>
<dbReference type="AlphaFoldDB" id="A0A6P9A569"/>
<dbReference type="OrthoDB" id="8192716at2759"/>
<keyword evidence="2" id="KW-1185">Reference proteome</keyword>
<evidence type="ECO:0000313" key="2">
    <source>
        <dbReference type="Proteomes" id="UP000515158"/>
    </source>
</evidence>
<organism evidence="3">
    <name type="scientific">Thrips palmi</name>
    <name type="common">Melon thrips</name>
    <dbReference type="NCBI Taxonomy" id="161013"/>
    <lineage>
        <taxon>Eukaryota</taxon>
        <taxon>Metazoa</taxon>
        <taxon>Ecdysozoa</taxon>
        <taxon>Arthropoda</taxon>
        <taxon>Hexapoda</taxon>
        <taxon>Insecta</taxon>
        <taxon>Pterygota</taxon>
        <taxon>Neoptera</taxon>
        <taxon>Paraneoptera</taxon>
        <taxon>Thysanoptera</taxon>
        <taxon>Terebrantia</taxon>
        <taxon>Thripoidea</taxon>
        <taxon>Thripidae</taxon>
        <taxon>Thrips</taxon>
    </lineage>
</organism>
<name>A0A6P9A569_THRPL</name>
<protein>
    <submittedName>
        <fullName evidence="3">Uncharacterized protein LOC117652113</fullName>
    </submittedName>
</protein>
<sequence>MAAPRSSTLVVPALLLLTLLALSPGSRTEGAASTAKPQGGKGAAAMLRWMGREMPELAIKLVSCVKKSERDARDSIMSLFGDVAKCFDDAKGSVLYTAECMLKNGVPRILNVITVAHKVAACTVKNKKEGRLCVTVTNVNDEACPFAIGL</sequence>
<evidence type="ECO:0000256" key="1">
    <source>
        <dbReference type="SAM" id="SignalP"/>
    </source>
</evidence>
<dbReference type="RefSeq" id="XP_034252675.1">
    <property type="nucleotide sequence ID" value="XM_034396784.1"/>
</dbReference>
<proteinExistence type="predicted"/>
<feature type="signal peptide" evidence="1">
    <location>
        <begin position="1"/>
        <end position="28"/>
    </location>
</feature>
<keyword evidence="1" id="KW-0732">Signal</keyword>
<accession>A0A6P9A569</accession>
<dbReference type="KEGG" id="tpal:117652113"/>
<reference evidence="3" key="1">
    <citation type="submission" date="2025-08" db="UniProtKB">
        <authorList>
            <consortium name="RefSeq"/>
        </authorList>
    </citation>
    <scope>IDENTIFICATION</scope>
    <source>
        <tissue evidence="3">Total insect</tissue>
    </source>
</reference>
<feature type="chain" id="PRO_5027968087" evidence="1">
    <location>
        <begin position="29"/>
        <end position="150"/>
    </location>
</feature>
<dbReference type="Proteomes" id="UP000515158">
    <property type="component" value="Unplaced"/>
</dbReference>
<dbReference type="GeneID" id="117652113"/>
<gene>
    <name evidence="3" type="primary">LOC117652113</name>
</gene>
<evidence type="ECO:0000313" key="3">
    <source>
        <dbReference type="RefSeq" id="XP_034252675.1"/>
    </source>
</evidence>